<proteinExistence type="inferred from homology"/>
<dbReference type="Proteomes" id="UP001500192">
    <property type="component" value="Unassembled WGS sequence"/>
</dbReference>
<evidence type="ECO:0000256" key="3">
    <source>
        <dbReference type="RuleBase" id="RU361235"/>
    </source>
</evidence>
<keyword evidence="6" id="KW-1185">Reference proteome</keyword>
<dbReference type="EMBL" id="BAABIB010000018">
    <property type="protein sequence ID" value="GAA5154135.1"/>
    <property type="molecule type" value="Genomic_DNA"/>
</dbReference>
<keyword evidence="2 3" id="KW-0378">Hydrolase</keyword>
<organism evidence="5 6">
    <name type="scientific">Amycolatopsis dongchuanensis</name>
    <dbReference type="NCBI Taxonomy" id="1070866"/>
    <lineage>
        <taxon>Bacteria</taxon>
        <taxon>Bacillati</taxon>
        <taxon>Actinomycetota</taxon>
        <taxon>Actinomycetes</taxon>
        <taxon>Pseudonocardiales</taxon>
        <taxon>Pseudonocardiaceae</taxon>
        <taxon>Amycolatopsis</taxon>
    </lineage>
</organism>
<evidence type="ECO:0000256" key="1">
    <source>
        <dbReference type="ARBA" id="ARBA00005964"/>
    </source>
</evidence>
<name>A0ABP9PY83_9PSEU</name>
<dbReference type="PANTHER" id="PTHR11559">
    <property type="entry name" value="CARBOXYLESTERASE"/>
    <property type="match status" value="1"/>
</dbReference>
<sequence length="490" mass="51524">MNEPVVRTVQGAVRGVAGENAVVFRGIPYAATPIGAARFALPQPRAAWDGVRDATAFGPTAPQGERNLGDLDLSPYFGPGWIPGPDYLAVNVWTPDPGAGDLPVMVFVHGGGFVAGSARSPIYDGTAFARDGVVLVTLNYRLGIPGFLDLPGAPANRGLLDVVQALRWVRENIARFGGNPDRVTVFGQSAGATIVGALLATPEARGLFARAIVQSGSGLGAFSPEQAARVTRAAAEALGVEPRAEAFAAIPDERLVAAASRLGGIDLRTATARDPLVGLSPFSLVLDEQPAQAGGADVDLLIGTTTEEGNLYLAPSGAYARSTADDVTAAAERSHPDPAALVEAYRKSRPEASDGELRSAILGDALFGAGTWALTEAHAERHATYAYAFAWRSGALDGQLGATHTVDLPFVFDVTGLPELHGPKAVLGPGLPPPDLARRVHAAWAEFAKTGSPGWDRYDTARRATMVIDADWHQVDDPRAAERRMWRRLE</sequence>
<accession>A0ABP9PY83</accession>
<dbReference type="Pfam" id="PF00135">
    <property type="entry name" value="COesterase"/>
    <property type="match status" value="1"/>
</dbReference>
<protein>
    <recommendedName>
        <fullName evidence="3">Carboxylic ester hydrolase</fullName>
        <ecNumber evidence="3">3.1.1.-</ecNumber>
    </recommendedName>
</protein>
<dbReference type="SUPFAM" id="SSF53474">
    <property type="entry name" value="alpha/beta-Hydrolases"/>
    <property type="match status" value="1"/>
</dbReference>
<dbReference type="InterPro" id="IPR002018">
    <property type="entry name" value="CarbesteraseB"/>
</dbReference>
<dbReference type="InterPro" id="IPR050309">
    <property type="entry name" value="Type-B_Carboxylest/Lipase"/>
</dbReference>
<evidence type="ECO:0000259" key="4">
    <source>
        <dbReference type="Pfam" id="PF00135"/>
    </source>
</evidence>
<dbReference type="RefSeq" id="WP_346052264.1">
    <property type="nucleotide sequence ID" value="NZ_BAABIB010000018.1"/>
</dbReference>
<evidence type="ECO:0000313" key="5">
    <source>
        <dbReference type="EMBL" id="GAA5154135.1"/>
    </source>
</evidence>
<dbReference type="PROSITE" id="PS00122">
    <property type="entry name" value="CARBOXYLESTERASE_B_1"/>
    <property type="match status" value="1"/>
</dbReference>
<dbReference type="InterPro" id="IPR029058">
    <property type="entry name" value="AB_hydrolase_fold"/>
</dbReference>
<dbReference type="Gene3D" id="3.40.50.1820">
    <property type="entry name" value="alpha/beta hydrolase"/>
    <property type="match status" value="1"/>
</dbReference>
<gene>
    <name evidence="5" type="ORF">GCM10023214_08210</name>
</gene>
<dbReference type="InterPro" id="IPR019826">
    <property type="entry name" value="Carboxylesterase_B_AS"/>
</dbReference>
<comment type="caution">
    <text evidence="5">The sequence shown here is derived from an EMBL/GenBank/DDBJ whole genome shotgun (WGS) entry which is preliminary data.</text>
</comment>
<reference evidence="6" key="1">
    <citation type="journal article" date="2019" name="Int. J. Syst. Evol. Microbiol.">
        <title>The Global Catalogue of Microorganisms (GCM) 10K type strain sequencing project: providing services to taxonomists for standard genome sequencing and annotation.</title>
        <authorList>
            <consortium name="The Broad Institute Genomics Platform"/>
            <consortium name="The Broad Institute Genome Sequencing Center for Infectious Disease"/>
            <person name="Wu L."/>
            <person name="Ma J."/>
        </authorList>
    </citation>
    <scope>NUCLEOTIDE SEQUENCE [LARGE SCALE GENOMIC DNA]</scope>
    <source>
        <strain evidence="6">JCM 18054</strain>
    </source>
</reference>
<evidence type="ECO:0000256" key="2">
    <source>
        <dbReference type="ARBA" id="ARBA00022801"/>
    </source>
</evidence>
<comment type="similarity">
    <text evidence="1 3">Belongs to the type-B carboxylesterase/lipase family.</text>
</comment>
<feature type="domain" description="Carboxylesterase type B" evidence="4">
    <location>
        <begin position="3"/>
        <end position="471"/>
    </location>
</feature>
<dbReference type="EC" id="3.1.1.-" evidence="3"/>
<evidence type="ECO:0000313" key="6">
    <source>
        <dbReference type="Proteomes" id="UP001500192"/>
    </source>
</evidence>